<dbReference type="EMBL" id="SMKI01000376">
    <property type="protein sequence ID" value="TDC68451.1"/>
    <property type="molecule type" value="Genomic_DNA"/>
</dbReference>
<comment type="caution">
    <text evidence="2">The sequence shown here is derived from an EMBL/GenBank/DDBJ whole genome shotgun (WGS) entry which is preliminary data.</text>
</comment>
<dbReference type="SMART" id="SM00960">
    <property type="entry name" value="Robl_LC7"/>
    <property type="match status" value="1"/>
</dbReference>
<feature type="domain" description="Roadblock/LAMTOR2" evidence="1">
    <location>
        <begin position="13"/>
        <end position="101"/>
    </location>
</feature>
<reference evidence="2 3" key="1">
    <citation type="submission" date="2019-03" db="EMBL/GenBank/DDBJ databases">
        <title>Draft genome sequences of novel Actinobacteria.</title>
        <authorList>
            <person name="Sahin N."/>
            <person name="Ay H."/>
            <person name="Saygin H."/>
        </authorList>
    </citation>
    <scope>NUCLEOTIDE SEQUENCE [LARGE SCALE GENOMIC DNA]</scope>
    <source>
        <strain evidence="2 3">DSM 41900</strain>
    </source>
</reference>
<name>A0A4R4SW57_9ACTN</name>
<organism evidence="2 3">
    <name type="scientific">Streptomyces hainanensis</name>
    <dbReference type="NCBI Taxonomy" id="402648"/>
    <lineage>
        <taxon>Bacteria</taxon>
        <taxon>Bacillati</taxon>
        <taxon>Actinomycetota</taxon>
        <taxon>Actinomycetes</taxon>
        <taxon>Kitasatosporales</taxon>
        <taxon>Streptomycetaceae</taxon>
        <taxon>Streptomyces</taxon>
    </lineage>
</organism>
<dbReference type="InterPro" id="IPR004942">
    <property type="entry name" value="Roadblock/LAMTOR2_dom"/>
</dbReference>
<dbReference type="SUPFAM" id="SSF103196">
    <property type="entry name" value="Roadblock/LC7 domain"/>
    <property type="match status" value="1"/>
</dbReference>
<gene>
    <name evidence="2" type="ORF">E1283_27375</name>
</gene>
<sequence>MSHPAAPEPAALAEELSSLRERVMGVTETVVATVDGLLVAADASGVHPESVAALSAATLGLGRRATHEVGAGGLQEIVLRGTAGHAVVLAVGDNALLTVLGDEGLDTATLRREAPATVERLAKLLERHRG</sequence>
<dbReference type="RefSeq" id="WP_132820843.1">
    <property type="nucleotide sequence ID" value="NZ_SMKI01000376.1"/>
</dbReference>
<protein>
    <submittedName>
        <fullName evidence="2">Dynein regulation protein LC7</fullName>
    </submittedName>
</protein>
<dbReference type="AlphaFoldDB" id="A0A4R4SW57"/>
<dbReference type="OrthoDB" id="4222880at2"/>
<proteinExistence type="predicted"/>
<evidence type="ECO:0000259" key="1">
    <source>
        <dbReference type="SMART" id="SM00960"/>
    </source>
</evidence>
<accession>A0A4R4SW57</accession>
<evidence type="ECO:0000313" key="3">
    <source>
        <dbReference type="Proteomes" id="UP000295345"/>
    </source>
</evidence>
<keyword evidence="3" id="KW-1185">Reference proteome</keyword>
<dbReference type="Pfam" id="PF03259">
    <property type="entry name" value="Robl_LC7"/>
    <property type="match status" value="1"/>
</dbReference>
<evidence type="ECO:0000313" key="2">
    <source>
        <dbReference type="EMBL" id="TDC68451.1"/>
    </source>
</evidence>
<dbReference type="Proteomes" id="UP000295345">
    <property type="component" value="Unassembled WGS sequence"/>
</dbReference>
<dbReference type="Gene3D" id="3.30.450.30">
    <property type="entry name" value="Dynein light chain 2a, cytoplasmic"/>
    <property type="match status" value="1"/>
</dbReference>